<dbReference type="Proteomes" id="UP000593574">
    <property type="component" value="Unassembled WGS sequence"/>
</dbReference>
<protein>
    <submittedName>
        <fullName evidence="1">Uncharacterized protein</fullName>
    </submittedName>
</protein>
<accession>A0A7J9A9N2</accession>
<reference evidence="1 2" key="1">
    <citation type="journal article" date="2019" name="Genome Biol. Evol.">
        <title>Insights into the evolution of the New World diploid cottons (Gossypium, subgenus Houzingenia) based on genome sequencing.</title>
        <authorList>
            <person name="Grover C.E."/>
            <person name="Arick M.A. 2nd"/>
            <person name="Thrash A."/>
            <person name="Conover J.L."/>
            <person name="Sanders W.S."/>
            <person name="Peterson D.G."/>
            <person name="Frelichowski J.E."/>
            <person name="Scheffler J.A."/>
            <person name="Scheffler B.E."/>
            <person name="Wendel J.F."/>
        </authorList>
    </citation>
    <scope>NUCLEOTIDE SEQUENCE [LARGE SCALE GENOMIC DNA]</scope>
    <source>
        <strain evidence="1">4</strain>
        <tissue evidence="1">Leaf</tissue>
    </source>
</reference>
<dbReference type="EMBL" id="JABEZV010000009">
    <property type="protein sequence ID" value="MBA0720582.1"/>
    <property type="molecule type" value="Genomic_DNA"/>
</dbReference>
<keyword evidence="2" id="KW-1185">Reference proteome</keyword>
<organism evidence="1 2">
    <name type="scientific">Gossypium laxum</name>
    <dbReference type="NCBI Taxonomy" id="34288"/>
    <lineage>
        <taxon>Eukaryota</taxon>
        <taxon>Viridiplantae</taxon>
        <taxon>Streptophyta</taxon>
        <taxon>Embryophyta</taxon>
        <taxon>Tracheophyta</taxon>
        <taxon>Spermatophyta</taxon>
        <taxon>Magnoliopsida</taxon>
        <taxon>eudicotyledons</taxon>
        <taxon>Gunneridae</taxon>
        <taxon>Pentapetalae</taxon>
        <taxon>rosids</taxon>
        <taxon>malvids</taxon>
        <taxon>Malvales</taxon>
        <taxon>Malvaceae</taxon>
        <taxon>Malvoideae</taxon>
        <taxon>Gossypium</taxon>
    </lineage>
</organism>
<evidence type="ECO:0000313" key="1">
    <source>
        <dbReference type="EMBL" id="MBA0720582.1"/>
    </source>
</evidence>
<comment type="caution">
    <text evidence="1">The sequence shown here is derived from an EMBL/GenBank/DDBJ whole genome shotgun (WGS) entry which is preliminary data.</text>
</comment>
<feature type="non-terminal residue" evidence="1">
    <location>
        <position position="69"/>
    </location>
</feature>
<sequence>LARKEANILAIRERIEGLEERQQGVIVHGAHSIARETGRNYYTMLLHSMTESILGFMILKKRISLLTRE</sequence>
<evidence type="ECO:0000313" key="2">
    <source>
        <dbReference type="Proteomes" id="UP000593574"/>
    </source>
</evidence>
<dbReference type="AlphaFoldDB" id="A0A7J9A9N2"/>
<proteinExistence type="predicted"/>
<gene>
    <name evidence="1" type="ORF">Golax_008195</name>
</gene>
<name>A0A7J9A9N2_9ROSI</name>